<evidence type="ECO:0000313" key="7">
    <source>
        <dbReference type="Proteomes" id="UP000011603"/>
    </source>
</evidence>
<dbReference type="PIRSF" id="PIRSF006276">
    <property type="entry name" value="UspA"/>
    <property type="match status" value="1"/>
</dbReference>
<dbReference type="Gene3D" id="3.40.50.620">
    <property type="entry name" value="HUPs"/>
    <property type="match status" value="1"/>
</dbReference>
<dbReference type="InterPro" id="IPR006016">
    <property type="entry name" value="UspA"/>
</dbReference>
<dbReference type="HOGENOM" id="CLU_049301_11_4_2"/>
<protein>
    <submittedName>
        <fullName evidence="5">Universal stress protein</fullName>
    </submittedName>
    <submittedName>
        <fullName evidence="3">UpsA domain-containing protein</fullName>
    </submittedName>
</protein>
<dbReference type="KEGG" id="hme:HFX_6007"/>
<dbReference type="AlphaFoldDB" id="I3RA75"/>
<reference evidence="5 8" key="5">
    <citation type="submission" date="2019-04" db="EMBL/GenBank/DDBJ databases">
        <title>Methylomes of two halophilic Archaea, Haloarcula marismortui and Haloferax mediterranei.</title>
        <authorList>
            <person name="DasSarma S."/>
            <person name="DasSarma P."/>
            <person name="DasSarma S."/>
            <person name="Fomenkov A."/>
            <person name="Vincze T."/>
            <person name="Anton B.P."/>
            <person name="Roberts R.J."/>
        </authorList>
    </citation>
    <scope>NUCLEOTIDE SEQUENCE [LARGE SCALE GENOMIC DNA]</scope>
    <source>
        <strain evidence="5">ATCC 33500</strain>
        <strain evidence="8">ATCC 33500 / DSM 1411 / JCM 8866 / NBRC 14739 / NCIMB 2177 / R-4</strain>
        <plasmid evidence="5 8">pHME505</plasmid>
    </source>
</reference>
<keyword evidence="7" id="KW-1185">Reference proteome</keyword>
<evidence type="ECO:0000313" key="8">
    <source>
        <dbReference type="Proteomes" id="UP000299011"/>
    </source>
</evidence>
<dbReference type="InterPro" id="IPR006015">
    <property type="entry name" value="Universal_stress_UspA"/>
</dbReference>
<reference evidence="4 7" key="3">
    <citation type="journal article" date="2014" name="PLoS Genet.">
        <title>Phylogenetically driven sequencing of extremely halophilic archaea reveals strategies for static and dynamic osmo-response.</title>
        <authorList>
            <person name="Becker E.A."/>
            <person name="Seitzer P.M."/>
            <person name="Tritt A."/>
            <person name="Larsen D."/>
            <person name="Krusor M."/>
            <person name="Yao A.I."/>
            <person name="Wu D."/>
            <person name="Madern D."/>
            <person name="Eisen J.A."/>
            <person name="Darling A.E."/>
            <person name="Facciotti M.T."/>
        </authorList>
    </citation>
    <scope>NUCLEOTIDE SEQUENCE [LARGE SCALE GENOMIC DNA]</scope>
    <source>
        <strain evidence="4">ATCC 33500</strain>
        <strain evidence="7">ATCC 33500 / DSM 1411 / JCM 8866 / NBRC 14739 / NCIMB 2177 / R-4</strain>
    </source>
</reference>
<dbReference type="EMBL" id="AOLO01000015">
    <property type="protein sequence ID" value="ELZ97075.1"/>
    <property type="molecule type" value="Genomic_DNA"/>
</dbReference>
<keyword evidence="3" id="KW-0614">Plasmid</keyword>
<dbReference type="EMBL" id="CP039140">
    <property type="protein sequence ID" value="QCQ76748.1"/>
    <property type="molecule type" value="Genomic_DNA"/>
</dbReference>
<dbReference type="Pfam" id="PF00582">
    <property type="entry name" value="Usp"/>
    <property type="match status" value="1"/>
</dbReference>
<dbReference type="SUPFAM" id="SSF52402">
    <property type="entry name" value="Adenine nucleotide alpha hydrolases-like"/>
    <property type="match status" value="1"/>
</dbReference>
<organism evidence="3 6">
    <name type="scientific">Haloferax mediterranei (strain ATCC 33500 / DSM 1411 / JCM 8866 / NBRC 14739 / NCIMB 2177 / R-4)</name>
    <name type="common">Halobacterium mediterranei</name>
    <dbReference type="NCBI Taxonomy" id="523841"/>
    <lineage>
        <taxon>Archaea</taxon>
        <taxon>Methanobacteriati</taxon>
        <taxon>Methanobacteriota</taxon>
        <taxon>Stenosarchaea group</taxon>
        <taxon>Halobacteria</taxon>
        <taxon>Halobacteriales</taxon>
        <taxon>Haloferacaceae</taxon>
        <taxon>Haloferax</taxon>
    </lineage>
</organism>
<reference evidence="3 6" key="2">
    <citation type="journal article" date="2012" name="J. Bacteriol.">
        <title>Complete genome sequence of the metabolically versatile halophilic archaeon Haloferax mediterranei, a poly(3-hydroxybutyrate-co-3-hydroxyvalerate) producer.</title>
        <authorList>
            <person name="Han J."/>
            <person name="Zhang F."/>
            <person name="Hou J."/>
            <person name="Liu X."/>
            <person name="Li M."/>
            <person name="Liu H."/>
            <person name="Cai L."/>
            <person name="Zhang B."/>
            <person name="Chen Y."/>
            <person name="Zhou J."/>
            <person name="Hu S."/>
            <person name="Xiang H."/>
        </authorList>
    </citation>
    <scope>NUCLEOTIDE SEQUENCE [LARGE SCALE GENOMIC DNA]</scope>
    <source>
        <strain evidence="6">ATCC 33500 / DSM 1411 / JCM 8866 / NBRC 14739 / NCIMB 2177 / R-4</strain>
        <strain evidence="3">CGMCC 1.2087</strain>
        <plasmid evidence="6">pHM500</plasmid>
    </source>
</reference>
<evidence type="ECO:0000313" key="5">
    <source>
        <dbReference type="EMBL" id="QCQ76748.1"/>
    </source>
</evidence>
<evidence type="ECO:0000313" key="6">
    <source>
        <dbReference type="Proteomes" id="UP000006469"/>
    </source>
</evidence>
<evidence type="ECO:0000313" key="3">
    <source>
        <dbReference type="EMBL" id="AFK21135.1"/>
    </source>
</evidence>
<reference evidence="3" key="4">
    <citation type="submission" date="2014-05" db="EMBL/GenBank/DDBJ databases">
        <authorList>
            <person name="Wang L."/>
            <person name="Yang H."/>
            <person name="Xiang H."/>
        </authorList>
    </citation>
    <scope>NUCLEOTIDE SEQUENCE</scope>
    <source>
        <strain evidence="3">CGMCC 1.2087</strain>
        <plasmid evidence="3">pHM500</plasmid>
    </source>
</reference>
<dbReference type="Proteomes" id="UP000006469">
    <property type="component" value="Plasmid pHM500"/>
</dbReference>
<dbReference type="Proteomes" id="UP000299011">
    <property type="component" value="Plasmid pHME505"/>
</dbReference>
<evidence type="ECO:0000259" key="2">
    <source>
        <dbReference type="Pfam" id="PF00582"/>
    </source>
</evidence>
<evidence type="ECO:0000256" key="1">
    <source>
        <dbReference type="ARBA" id="ARBA00008791"/>
    </source>
</evidence>
<dbReference type="OrthoDB" id="105697at2157"/>
<accession>I3RA75</accession>
<dbReference type="PATRIC" id="fig|523841.21.peg.3451"/>
<feature type="domain" description="UspA" evidence="2">
    <location>
        <begin position="5"/>
        <end position="142"/>
    </location>
</feature>
<dbReference type="PANTHER" id="PTHR46268">
    <property type="entry name" value="STRESS RESPONSE PROTEIN NHAX"/>
    <property type="match status" value="1"/>
</dbReference>
<reference evidence="3" key="1">
    <citation type="journal article" date="2012" name="Appl. Environ. Microbiol.">
        <title>Identification of the haloarchaeal phasin (PhaP) that functions in polyhydroxyalkanoate accumulation and granule formation in Haloferax mediterranei.</title>
        <authorList>
            <person name="Cai S."/>
            <person name="Cai L."/>
            <person name="Liu H."/>
            <person name="Liu X."/>
            <person name="Han J."/>
            <person name="Zhou J."/>
            <person name="Xiang H."/>
        </authorList>
    </citation>
    <scope>NUCLEOTIDE SEQUENCE</scope>
    <source>
        <strain evidence="3">CGMCC 1.2087</strain>
    </source>
</reference>
<dbReference type="RefSeq" id="WP_004060615.1">
    <property type="nucleotide sequence ID" value="NC_017944.1"/>
</dbReference>
<dbReference type="CDD" id="cd00293">
    <property type="entry name" value="USP-like"/>
    <property type="match status" value="1"/>
</dbReference>
<dbReference type="EMBL" id="CP001871">
    <property type="protein sequence ID" value="AFK21135.1"/>
    <property type="molecule type" value="Genomic_DNA"/>
</dbReference>
<geneLocation type="plasmid" evidence="5 8">
    <name>pHME505</name>
</geneLocation>
<name>I3RA75_HALMT</name>
<geneLocation type="plasmid" evidence="3 6">
    <name>pHM500</name>
</geneLocation>
<dbReference type="PANTHER" id="PTHR46268:SF24">
    <property type="entry name" value="UNIVERSAL STRESS PROTEIN"/>
    <property type="match status" value="1"/>
</dbReference>
<dbReference type="InterPro" id="IPR014729">
    <property type="entry name" value="Rossmann-like_a/b/a_fold"/>
</dbReference>
<evidence type="ECO:0000313" key="4">
    <source>
        <dbReference type="EMBL" id="ELZ97075.1"/>
    </source>
</evidence>
<sequence>MPDIERLLVAFDATPLAEKALEHALTTYPETEITVLHVIDYVEERYGAESLVGTEELRERAHNRSSKLLDNATDMAAEHDRTVSTAIRVGDPAREIIRYAEERDVDTIVIGSHGRSFVVRMLLGSVAEAVVRRAPTPVLVVR</sequence>
<gene>
    <name evidence="3" type="primary">uspA</name>
    <name evidence="3" type="ordered locus">HFX_6007</name>
    <name evidence="4" type="ORF">C439_17173</name>
    <name evidence="5" type="ORF">E6P09_15500</name>
</gene>
<dbReference type="Proteomes" id="UP000011603">
    <property type="component" value="Unassembled WGS sequence"/>
</dbReference>
<dbReference type="GeneID" id="40157851"/>
<proteinExistence type="inferred from homology"/>
<dbReference type="PRINTS" id="PR01438">
    <property type="entry name" value="UNVRSLSTRESS"/>
</dbReference>
<comment type="similarity">
    <text evidence="1">Belongs to the universal stress protein A family.</text>
</comment>